<dbReference type="EMBL" id="CADEAL010004452">
    <property type="protein sequence ID" value="CAB1459931.1"/>
    <property type="molecule type" value="Genomic_DNA"/>
</dbReference>
<feature type="region of interest" description="Disordered" evidence="1">
    <location>
        <begin position="1"/>
        <end position="85"/>
    </location>
</feature>
<comment type="caution">
    <text evidence="2">The sequence shown here is derived from an EMBL/GenBank/DDBJ whole genome shotgun (WGS) entry which is preliminary data.</text>
</comment>
<organism evidence="2 3">
    <name type="scientific">Pleuronectes platessa</name>
    <name type="common">European plaice</name>
    <dbReference type="NCBI Taxonomy" id="8262"/>
    <lineage>
        <taxon>Eukaryota</taxon>
        <taxon>Metazoa</taxon>
        <taxon>Chordata</taxon>
        <taxon>Craniata</taxon>
        <taxon>Vertebrata</taxon>
        <taxon>Euteleostomi</taxon>
        <taxon>Actinopterygii</taxon>
        <taxon>Neopterygii</taxon>
        <taxon>Teleostei</taxon>
        <taxon>Neoteleostei</taxon>
        <taxon>Acanthomorphata</taxon>
        <taxon>Carangaria</taxon>
        <taxon>Pleuronectiformes</taxon>
        <taxon>Pleuronectoidei</taxon>
        <taxon>Pleuronectidae</taxon>
        <taxon>Pleuronectes</taxon>
    </lineage>
</organism>
<protein>
    <submittedName>
        <fullName evidence="2">Uncharacterized protein</fullName>
    </submittedName>
</protein>
<dbReference type="Proteomes" id="UP001153269">
    <property type="component" value="Unassembled WGS sequence"/>
</dbReference>
<reference evidence="2" key="1">
    <citation type="submission" date="2020-03" db="EMBL/GenBank/DDBJ databases">
        <authorList>
            <person name="Weist P."/>
        </authorList>
    </citation>
    <scope>NUCLEOTIDE SEQUENCE</scope>
</reference>
<evidence type="ECO:0000313" key="3">
    <source>
        <dbReference type="Proteomes" id="UP001153269"/>
    </source>
</evidence>
<name>A0A9N7ZDD6_PLEPL</name>
<accession>A0A9N7ZDD6</accession>
<feature type="compositionally biased region" description="Polar residues" evidence="1">
    <location>
        <begin position="20"/>
        <end position="30"/>
    </location>
</feature>
<evidence type="ECO:0000313" key="2">
    <source>
        <dbReference type="EMBL" id="CAB1459931.1"/>
    </source>
</evidence>
<keyword evidence="3" id="KW-1185">Reference proteome</keyword>
<gene>
    <name evidence="2" type="ORF">PLEPLA_LOCUS47768</name>
</gene>
<dbReference type="AlphaFoldDB" id="A0A9N7ZDD6"/>
<evidence type="ECO:0000256" key="1">
    <source>
        <dbReference type="SAM" id="MobiDB-lite"/>
    </source>
</evidence>
<proteinExistence type="predicted"/>
<sequence length="154" mass="17009">MLPGRLQTFLKTESDEGSDKNTPSPKSHYTQLRLPTHKSSMGRGESDDWDEKYPGARQTQPPSYEEAQQENVRSTESSKPKKSCPTCCLKTRDCLMSGECGRCLQISSVIAMCGMCIRMFVFKLACKPAGFNRLPVSQSNMSAASLFEAAQTPS</sequence>